<keyword evidence="4" id="KW-0238">DNA-binding</keyword>
<evidence type="ECO:0000313" key="9">
    <source>
        <dbReference type="EMBL" id="RYS79886.1"/>
    </source>
</evidence>
<evidence type="ECO:0000256" key="4">
    <source>
        <dbReference type="ARBA" id="ARBA00023125"/>
    </source>
</evidence>
<keyword evidence="5" id="KW-0804">Transcription</keyword>
<keyword evidence="2" id="KW-0805">Transcription regulation</keyword>
<dbReference type="SUPFAM" id="SSF88659">
    <property type="entry name" value="Sigma3 and sigma4 domains of RNA polymerase sigma factors"/>
    <property type="match status" value="1"/>
</dbReference>
<evidence type="ECO:0000259" key="7">
    <source>
        <dbReference type="Pfam" id="PF08281"/>
    </source>
</evidence>
<evidence type="ECO:0000313" key="10">
    <source>
        <dbReference type="Proteomes" id="UP000095787"/>
    </source>
</evidence>
<dbReference type="Pfam" id="PF04542">
    <property type="entry name" value="Sigma70_r2"/>
    <property type="match status" value="1"/>
</dbReference>
<dbReference type="EMBL" id="RCYR01000014">
    <property type="protein sequence ID" value="RYS79886.1"/>
    <property type="molecule type" value="Genomic_DNA"/>
</dbReference>
<dbReference type="AlphaFoldDB" id="A0A173XS01"/>
<dbReference type="GeneID" id="97330396"/>
<dbReference type="InterPro" id="IPR036388">
    <property type="entry name" value="WH-like_DNA-bd_sf"/>
</dbReference>
<reference evidence="8 10" key="1">
    <citation type="submission" date="2015-09" db="EMBL/GenBank/DDBJ databases">
        <authorList>
            <consortium name="Pathogen Informatics"/>
        </authorList>
    </citation>
    <scope>NUCLEOTIDE SEQUENCE [LARGE SCALE GENOMIC DNA]</scope>
    <source>
        <strain evidence="8 10">2789STDY5834841</strain>
    </source>
</reference>
<dbReference type="Gene3D" id="1.10.1740.10">
    <property type="match status" value="1"/>
</dbReference>
<dbReference type="Proteomes" id="UP000095787">
    <property type="component" value="Unassembled WGS sequence"/>
</dbReference>
<accession>A0A173XS01</accession>
<evidence type="ECO:0000256" key="2">
    <source>
        <dbReference type="ARBA" id="ARBA00023015"/>
    </source>
</evidence>
<dbReference type="PANTHER" id="PTHR43133">
    <property type="entry name" value="RNA POLYMERASE ECF-TYPE SIGMA FACTO"/>
    <property type="match status" value="1"/>
</dbReference>
<protein>
    <submittedName>
        <fullName evidence="8 9">RNA polymerase sigma factor</fullName>
    </submittedName>
</protein>
<dbReference type="RefSeq" id="WP_009242912.1">
    <property type="nucleotide sequence ID" value="NZ_AP028249.1"/>
</dbReference>
<reference evidence="9 11" key="2">
    <citation type="journal article" date="2019" name="Science, e1252229">
        <title>Invertible promoters mediate bacterial phase variation, antibiotic resistance, and host adaptation in the gut.</title>
        <authorList>
            <person name="Jiang X."/>
            <person name="Hall A.B."/>
            <person name="Arthur T.D."/>
            <person name="Plichta D.R."/>
            <person name="Covington C.T."/>
            <person name="Poyet M."/>
            <person name="Crothers J."/>
            <person name="Moses P.L."/>
            <person name="Tolonen A.C."/>
            <person name="Vlamakis H."/>
            <person name="Alm E.J."/>
            <person name="Xavier R.J."/>
        </authorList>
    </citation>
    <scope>NUCLEOTIDE SEQUENCE [LARGE SCALE GENOMIC DNA]</scope>
    <source>
        <strain evidence="11">aa_0143</strain>
        <strain evidence="9">Aa_0143</strain>
    </source>
</reference>
<dbReference type="EMBL" id="CYZO01000002">
    <property type="protein sequence ID" value="CUN54050.1"/>
    <property type="molecule type" value="Genomic_DNA"/>
</dbReference>
<evidence type="ECO:0000313" key="8">
    <source>
        <dbReference type="EMBL" id="CUN54050.1"/>
    </source>
</evidence>
<dbReference type="SUPFAM" id="SSF88946">
    <property type="entry name" value="Sigma2 domain of RNA polymerase sigma factors"/>
    <property type="match status" value="1"/>
</dbReference>
<gene>
    <name evidence="9" type="ORF">EAI93_08130</name>
    <name evidence="8" type="ORF">ERS852456_00161</name>
</gene>
<dbReference type="NCBIfam" id="TIGR02937">
    <property type="entry name" value="sigma70-ECF"/>
    <property type="match status" value="1"/>
</dbReference>
<dbReference type="PANTHER" id="PTHR43133:SF8">
    <property type="entry name" value="RNA POLYMERASE SIGMA FACTOR HI_1459-RELATED"/>
    <property type="match status" value="1"/>
</dbReference>
<evidence type="ECO:0000313" key="11">
    <source>
        <dbReference type="Proteomes" id="UP000292665"/>
    </source>
</evidence>
<proteinExistence type="inferred from homology"/>
<evidence type="ECO:0000256" key="1">
    <source>
        <dbReference type="ARBA" id="ARBA00010641"/>
    </source>
</evidence>
<evidence type="ECO:0000256" key="3">
    <source>
        <dbReference type="ARBA" id="ARBA00023082"/>
    </source>
</evidence>
<comment type="similarity">
    <text evidence="1">Belongs to the sigma-70 factor family. ECF subfamily.</text>
</comment>
<dbReference type="GO" id="GO:0016987">
    <property type="term" value="F:sigma factor activity"/>
    <property type="evidence" value="ECO:0007669"/>
    <property type="project" value="UniProtKB-KW"/>
</dbReference>
<dbReference type="Gene3D" id="1.10.10.10">
    <property type="entry name" value="Winged helix-like DNA-binding domain superfamily/Winged helix DNA-binding domain"/>
    <property type="match status" value="1"/>
</dbReference>
<dbReference type="Proteomes" id="UP000292665">
    <property type="component" value="Unassembled WGS sequence"/>
</dbReference>
<keyword evidence="3" id="KW-0731">Sigma factor</keyword>
<sequence>MEEDSKIIDLLYKREEQALIELSEKYGTACKRIAGNILKNHRDAEECVNDTYLAVWNTIPPKNPNPLRAYIFRIIRNISIAKYHENTCIKRNSYYDVALQELENCLMAVMTVEQEMEANELSDLLDGFLETLDKRSRIMFVRRYWYSDSISDLAERFQISNNNVSVRLSRIRGKLKRYLKKEGVEV</sequence>
<dbReference type="InterPro" id="IPR014284">
    <property type="entry name" value="RNA_pol_sigma-70_dom"/>
</dbReference>
<dbReference type="InterPro" id="IPR013325">
    <property type="entry name" value="RNA_pol_sigma_r2"/>
</dbReference>
<dbReference type="InterPro" id="IPR007627">
    <property type="entry name" value="RNA_pol_sigma70_r2"/>
</dbReference>
<dbReference type="Pfam" id="PF08281">
    <property type="entry name" value="Sigma70_r4_2"/>
    <property type="match status" value="1"/>
</dbReference>
<evidence type="ECO:0000256" key="5">
    <source>
        <dbReference type="ARBA" id="ARBA00023163"/>
    </source>
</evidence>
<evidence type="ECO:0000259" key="6">
    <source>
        <dbReference type="Pfam" id="PF04542"/>
    </source>
</evidence>
<feature type="domain" description="RNA polymerase sigma factor 70 region 4 type 2" evidence="7">
    <location>
        <begin position="125"/>
        <end position="175"/>
    </location>
</feature>
<dbReference type="InterPro" id="IPR013249">
    <property type="entry name" value="RNA_pol_sigma70_r4_t2"/>
</dbReference>
<dbReference type="GO" id="GO:0003677">
    <property type="term" value="F:DNA binding"/>
    <property type="evidence" value="ECO:0007669"/>
    <property type="project" value="UniProtKB-KW"/>
</dbReference>
<name>A0A173XS01_9FIRM</name>
<dbReference type="InterPro" id="IPR013324">
    <property type="entry name" value="RNA_pol_sigma_r3/r4-like"/>
</dbReference>
<feature type="domain" description="RNA polymerase sigma-70 region 2" evidence="6">
    <location>
        <begin position="24"/>
        <end position="80"/>
    </location>
</feature>
<dbReference type="GO" id="GO:0006352">
    <property type="term" value="P:DNA-templated transcription initiation"/>
    <property type="evidence" value="ECO:0007669"/>
    <property type="project" value="InterPro"/>
</dbReference>
<organism evidence="8 10">
    <name type="scientific">[Ruminococcus] torques</name>
    <dbReference type="NCBI Taxonomy" id="33039"/>
    <lineage>
        <taxon>Bacteria</taxon>
        <taxon>Bacillati</taxon>
        <taxon>Bacillota</taxon>
        <taxon>Clostridia</taxon>
        <taxon>Lachnospirales</taxon>
        <taxon>Lachnospiraceae</taxon>
        <taxon>Mediterraneibacter</taxon>
    </lineage>
</organism>
<dbReference type="InterPro" id="IPR039425">
    <property type="entry name" value="RNA_pol_sigma-70-like"/>
</dbReference>